<sequence length="258" mass="29097">MSFIHVVILGLVEGITEFLPISSTAHLIITSRLLNIPQTEFQKFFEVFIQSGAILAVVFLYIQYIIKNPKVIKNIIISFIPTAVVGFLLHKVIKNYFFDSLRLIEVTMFSVGVLFIVFELLVKNKKINLKKSINQLSVRHAIAVGIVQSLAVVPGVSRAGAVMLGMMGMGYKREESATYSFLLAMPTIFAASAFDLYQSKQLLFSNLSNIWFLVFGFLISFVFAYISIKWLINYLKKNTLSGFGIYRVLISLVLLFIK</sequence>
<dbReference type="HAMAP" id="MF_01006">
    <property type="entry name" value="Undec_diphosphatase"/>
    <property type="match status" value="1"/>
</dbReference>
<dbReference type="GO" id="GO:0005886">
    <property type="term" value="C:plasma membrane"/>
    <property type="evidence" value="ECO:0007669"/>
    <property type="project" value="UniProtKB-SubCell"/>
</dbReference>
<evidence type="ECO:0000256" key="10">
    <source>
        <dbReference type="ARBA" id="ARBA00023251"/>
    </source>
</evidence>
<keyword evidence="14" id="KW-0573">Peptidoglycan synthesis</keyword>
<comment type="catalytic activity">
    <reaction evidence="13 14">
        <text>di-trans,octa-cis-undecaprenyl diphosphate + H2O = di-trans,octa-cis-undecaprenyl phosphate + phosphate + H(+)</text>
        <dbReference type="Rhea" id="RHEA:28094"/>
        <dbReference type="ChEBI" id="CHEBI:15377"/>
        <dbReference type="ChEBI" id="CHEBI:15378"/>
        <dbReference type="ChEBI" id="CHEBI:43474"/>
        <dbReference type="ChEBI" id="CHEBI:58405"/>
        <dbReference type="ChEBI" id="CHEBI:60392"/>
        <dbReference type="EC" id="3.6.1.27"/>
    </reaction>
</comment>
<dbReference type="PATRIC" id="fig|1619125.3.peg.553"/>
<gene>
    <name evidence="14" type="primary">uppP</name>
    <name evidence="15" type="ORF">UW82_C0029G0008</name>
</gene>
<dbReference type="AlphaFoldDB" id="A0A0G1KJT7"/>
<feature type="transmembrane region" description="Helical" evidence="14">
    <location>
        <begin position="240"/>
        <end position="257"/>
    </location>
</feature>
<dbReference type="Pfam" id="PF02673">
    <property type="entry name" value="BacA"/>
    <property type="match status" value="1"/>
</dbReference>
<evidence type="ECO:0000256" key="12">
    <source>
        <dbReference type="ARBA" id="ARBA00032932"/>
    </source>
</evidence>
<evidence type="ECO:0000256" key="8">
    <source>
        <dbReference type="ARBA" id="ARBA00022989"/>
    </source>
</evidence>
<evidence type="ECO:0000256" key="7">
    <source>
        <dbReference type="ARBA" id="ARBA00022801"/>
    </source>
</evidence>
<dbReference type="EMBL" id="LCJU01000029">
    <property type="protein sequence ID" value="KKT83971.1"/>
    <property type="molecule type" value="Genomic_DNA"/>
</dbReference>
<dbReference type="PANTHER" id="PTHR30622:SF3">
    <property type="entry name" value="UNDECAPRENYL-DIPHOSPHATASE"/>
    <property type="match status" value="1"/>
</dbReference>
<comment type="subcellular location">
    <subcellularLocation>
        <location evidence="1 14">Cell membrane</location>
        <topology evidence="1 14">Multi-pass membrane protein</topology>
    </subcellularLocation>
</comment>
<dbReference type="GO" id="GO:0071555">
    <property type="term" value="P:cell wall organization"/>
    <property type="evidence" value="ECO:0007669"/>
    <property type="project" value="UniProtKB-KW"/>
</dbReference>
<keyword evidence="14" id="KW-0133">Cell shape</keyword>
<comment type="function">
    <text evidence="14">Catalyzes the dephosphorylation of undecaprenyl diphosphate (UPP). Confers resistance to bacitracin.</text>
</comment>
<evidence type="ECO:0000313" key="16">
    <source>
        <dbReference type="Proteomes" id="UP000034504"/>
    </source>
</evidence>
<dbReference type="PANTHER" id="PTHR30622">
    <property type="entry name" value="UNDECAPRENYL-DIPHOSPHATASE"/>
    <property type="match status" value="1"/>
</dbReference>
<evidence type="ECO:0000256" key="5">
    <source>
        <dbReference type="ARBA" id="ARBA00022475"/>
    </source>
</evidence>
<feature type="transmembrane region" description="Helical" evidence="14">
    <location>
        <begin position="47"/>
        <end position="64"/>
    </location>
</feature>
<reference evidence="15 16" key="1">
    <citation type="journal article" date="2015" name="Nature">
        <title>rRNA introns, odd ribosomes, and small enigmatic genomes across a large radiation of phyla.</title>
        <authorList>
            <person name="Brown C.T."/>
            <person name="Hug L.A."/>
            <person name="Thomas B.C."/>
            <person name="Sharon I."/>
            <person name="Castelle C.J."/>
            <person name="Singh A."/>
            <person name="Wilkins M.J."/>
            <person name="Williams K.H."/>
            <person name="Banfield J.F."/>
        </authorList>
    </citation>
    <scope>NUCLEOTIDE SEQUENCE [LARGE SCALE GENOMIC DNA]</scope>
</reference>
<name>A0A0G1KJT7_UNCKA</name>
<feature type="transmembrane region" description="Helical" evidence="14">
    <location>
        <begin position="209"/>
        <end position="228"/>
    </location>
</feature>
<evidence type="ECO:0000256" key="14">
    <source>
        <dbReference type="HAMAP-Rule" id="MF_01006"/>
    </source>
</evidence>
<evidence type="ECO:0000256" key="6">
    <source>
        <dbReference type="ARBA" id="ARBA00022692"/>
    </source>
</evidence>
<evidence type="ECO:0000256" key="1">
    <source>
        <dbReference type="ARBA" id="ARBA00004651"/>
    </source>
</evidence>
<proteinExistence type="inferred from homology"/>
<feature type="transmembrane region" description="Helical" evidence="14">
    <location>
        <begin position="101"/>
        <end position="122"/>
    </location>
</feature>
<keyword evidence="7 14" id="KW-0378">Hydrolase</keyword>
<evidence type="ECO:0000256" key="4">
    <source>
        <dbReference type="ARBA" id="ARBA00021581"/>
    </source>
</evidence>
<organism evidence="15 16">
    <name type="scientific">candidate division WWE3 bacterium GW2011_GWC2_44_9</name>
    <dbReference type="NCBI Taxonomy" id="1619125"/>
    <lineage>
        <taxon>Bacteria</taxon>
        <taxon>Katanobacteria</taxon>
    </lineage>
</organism>
<keyword evidence="9 14" id="KW-0472">Membrane</keyword>
<comment type="similarity">
    <text evidence="2 14">Belongs to the UppP family.</text>
</comment>
<feature type="transmembrane region" description="Helical" evidence="14">
    <location>
        <begin position="179"/>
        <end position="197"/>
    </location>
</feature>
<comment type="miscellaneous">
    <text evidence="14">Bacitracin is thought to be involved in the inhibition of peptidoglycan synthesis by sequestering undecaprenyl diphosphate, thereby reducing the pool of lipid carrier available.</text>
</comment>
<dbReference type="GO" id="GO:0009252">
    <property type="term" value="P:peptidoglycan biosynthetic process"/>
    <property type="evidence" value="ECO:0007669"/>
    <property type="project" value="UniProtKB-KW"/>
</dbReference>
<dbReference type="Proteomes" id="UP000034504">
    <property type="component" value="Unassembled WGS sequence"/>
</dbReference>
<dbReference type="EC" id="3.6.1.27" evidence="3 14"/>
<dbReference type="InterPro" id="IPR003824">
    <property type="entry name" value="UppP"/>
</dbReference>
<evidence type="ECO:0000256" key="13">
    <source>
        <dbReference type="ARBA" id="ARBA00047594"/>
    </source>
</evidence>
<evidence type="ECO:0000313" key="15">
    <source>
        <dbReference type="EMBL" id="KKT83971.1"/>
    </source>
</evidence>
<feature type="transmembrane region" description="Helical" evidence="14">
    <location>
        <begin position="71"/>
        <end position="89"/>
    </location>
</feature>
<accession>A0A0G1KJT7</accession>
<evidence type="ECO:0000256" key="2">
    <source>
        <dbReference type="ARBA" id="ARBA00010621"/>
    </source>
</evidence>
<protein>
    <recommendedName>
        <fullName evidence="4 14">Undecaprenyl-diphosphatase</fullName>
        <ecNumber evidence="3 14">3.6.1.27</ecNumber>
    </recommendedName>
    <alternativeName>
        <fullName evidence="12 14">Bacitracin resistance protein</fullName>
    </alternativeName>
    <alternativeName>
        <fullName evidence="11 14">Undecaprenyl pyrophosphate phosphatase</fullName>
    </alternativeName>
</protein>
<dbReference type="GO" id="GO:0008360">
    <property type="term" value="P:regulation of cell shape"/>
    <property type="evidence" value="ECO:0007669"/>
    <property type="project" value="UniProtKB-KW"/>
</dbReference>
<dbReference type="GO" id="GO:0046677">
    <property type="term" value="P:response to antibiotic"/>
    <property type="evidence" value="ECO:0007669"/>
    <property type="project" value="UniProtKB-UniRule"/>
</dbReference>
<keyword evidence="5 14" id="KW-1003">Cell membrane</keyword>
<keyword evidence="8 14" id="KW-1133">Transmembrane helix</keyword>
<keyword evidence="6 14" id="KW-0812">Transmembrane</keyword>
<evidence type="ECO:0000256" key="11">
    <source>
        <dbReference type="ARBA" id="ARBA00032707"/>
    </source>
</evidence>
<comment type="caution">
    <text evidence="15">The sequence shown here is derived from an EMBL/GenBank/DDBJ whole genome shotgun (WGS) entry which is preliminary data.</text>
</comment>
<keyword evidence="10 14" id="KW-0046">Antibiotic resistance</keyword>
<evidence type="ECO:0000256" key="3">
    <source>
        <dbReference type="ARBA" id="ARBA00012374"/>
    </source>
</evidence>
<keyword evidence="14" id="KW-0961">Cell wall biogenesis/degradation</keyword>
<dbReference type="GO" id="GO:0050380">
    <property type="term" value="F:undecaprenyl-diphosphatase activity"/>
    <property type="evidence" value="ECO:0007669"/>
    <property type="project" value="UniProtKB-UniRule"/>
</dbReference>
<evidence type="ECO:0000256" key="9">
    <source>
        <dbReference type="ARBA" id="ARBA00023136"/>
    </source>
</evidence>